<dbReference type="EMBL" id="JADHOK010000017">
    <property type="protein sequence ID" value="MBL6761538.1"/>
    <property type="molecule type" value="Genomic_DNA"/>
</dbReference>
<dbReference type="InterPro" id="IPR013766">
    <property type="entry name" value="Thioredoxin_domain"/>
</dbReference>
<organism evidence="5 6">
    <name type="scientific">PS1 clade bacterium</name>
    <dbReference type="NCBI Taxonomy" id="2175152"/>
    <lineage>
        <taxon>Bacteria</taxon>
        <taxon>Pseudomonadati</taxon>
        <taxon>Pseudomonadota</taxon>
        <taxon>Alphaproteobacteria</taxon>
        <taxon>PS1 clade</taxon>
    </lineage>
</organism>
<dbReference type="Gene3D" id="3.40.30.10">
    <property type="entry name" value="Glutaredoxin"/>
    <property type="match status" value="1"/>
</dbReference>
<dbReference type="PROSITE" id="PS00194">
    <property type="entry name" value="THIOREDOXIN_1"/>
    <property type="match status" value="1"/>
</dbReference>
<keyword evidence="3" id="KW-0732">Signal</keyword>
<dbReference type="PANTHER" id="PTHR35272">
    <property type="entry name" value="THIOL:DISULFIDE INTERCHANGE PROTEIN DSBC-RELATED"/>
    <property type="match status" value="1"/>
</dbReference>
<evidence type="ECO:0000256" key="1">
    <source>
        <dbReference type="ARBA" id="ARBA00003565"/>
    </source>
</evidence>
<feature type="domain" description="Thioredoxin" evidence="4">
    <location>
        <begin position="15"/>
        <end position="242"/>
    </location>
</feature>
<dbReference type="Pfam" id="PF13462">
    <property type="entry name" value="Thioredoxin_4"/>
    <property type="match status" value="1"/>
</dbReference>
<evidence type="ECO:0000313" key="6">
    <source>
        <dbReference type="Proteomes" id="UP000785783"/>
    </source>
</evidence>
<dbReference type="InterPro" id="IPR017937">
    <property type="entry name" value="Thioredoxin_CS"/>
</dbReference>
<dbReference type="InterPro" id="IPR036249">
    <property type="entry name" value="Thioredoxin-like_sf"/>
</dbReference>
<evidence type="ECO:0000259" key="4">
    <source>
        <dbReference type="PROSITE" id="PS51352"/>
    </source>
</evidence>
<dbReference type="PROSITE" id="PS51352">
    <property type="entry name" value="THIOREDOXIN_2"/>
    <property type="match status" value="1"/>
</dbReference>
<dbReference type="GO" id="GO:0015036">
    <property type="term" value="F:disulfide oxidoreductase activity"/>
    <property type="evidence" value="ECO:0007669"/>
    <property type="project" value="UniProtKB-ARBA"/>
</dbReference>
<dbReference type="InterPro" id="IPR012336">
    <property type="entry name" value="Thioredoxin-like_fold"/>
</dbReference>
<dbReference type="AlphaFoldDB" id="A0A937HJH4"/>
<dbReference type="InterPro" id="IPR051470">
    <property type="entry name" value="Thiol:disulfide_interchange"/>
</dbReference>
<name>A0A937HJH4_9PROT</name>
<dbReference type="Proteomes" id="UP000785783">
    <property type="component" value="Unassembled WGS sequence"/>
</dbReference>
<feature type="signal peptide" evidence="3">
    <location>
        <begin position="1"/>
        <end position="23"/>
    </location>
</feature>
<evidence type="ECO:0000313" key="5">
    <source>
        <dbReference type="EMBL" id="MBL6761538.1"/>
    </source>
</evidence>
<comment type="function">
    <text evidence="1">May be required for disulfide bond formation in some proteins.</text>
</comment>
<reference evidence="5" key="1">
    <citation type="submission" date="2020-10" db="EMBL/GenBank/DDBJ databases">
        <title>Microbiome of the Black Sea water column analyzed by genome centric metagenomics.</title>
        <authorList>
            <person name="Cabello-Yeves P.J."/>
            <person name="Callieri C."/>
            <person name="Picazo A."/>
            <person name="Mehrshad M."/>
            <person name="Haro-Moreno J.M."/>
            <person name="Roda-Garcia J."/>
            <person name="Dzembekova N."/>
            <person name="Slabakova V."/>
            <person name="Slabakova N."/>
            <person name="Moncheva S."/>
            <person name="Rodriguez-Valera F."/>
        </authorList>
    </citation>
    <scope>NUCLEOTIDE SEQUENCE</scope>
    <source>
        <strain evidence="5">BS307-5m-G5</strain>
    </source>
</reference>
<accession>A0A937HJH4</accession>
<evidence type="ECO:0000256" key="3">
    <source>
        <dbReference type="SAM" id="SignalP"/>
    </source>
</evidence>
<comment type="caution">
    <text evidence="5">The sequence shown here is derived from an EMBL/GenBank/DDBJ whole genome shotgun (WGS) entry which is preliminary data.</text>
</comment>
<proteinExistence type="predicted"/>
<evidence type="ECO:0000256" key="2">
    <source>
        <dbReference type="ARBA" id="ARBA00023284"/>
    </source>
</evidence>
<dbReference type="SUPFAM" id="SSF52833">
    <property type="entry name" value="Thioredoxin-like"/>
    <property type="match status" value="1"/>
</dbReference>
<feature type="chain" id="PRO_5037864908" evidence="3">
    <location>
        <begin position="24"/>
        <end position="246"/>
    </location>
</feature>
<sequence length="246" mass="27654">MRKIFIGLAALVSLLFVSGPAAALSAEDKKLIDKQIEDFFIRNPDKLEQALDNMQAYMEDRATRQRAEALIRNADNLYRNAADFSMGPDNAPITIVEFFDYNCGYCKRSFAPLMQVLEANKDVRLVFKEYPILGEPSYIAATTALALEDELKYLTFHSKLMTHQGRVEKPVIDKTLNDMKLPVEKLQSDARAEKYMLHLAATRQLAEEIGVNGTPAFVINGKLFAGALDKVEFEQAIETARAELKN</sequence>
<dbReference type="CDD" id="cd03023">
    <property type="entry name" value="DsbA_Com1_like"/>
    <property type="match status" value="1"/>
</dbReference>
<gene>
    <name evidence="5" type="ORF">ISQ19_02450</name>
</gene>
<keyword evidence="2" id="KW-0676">Redox-active center</keyword>
<dbReference type="PANTHER" id="PTHR35272:SF3">
    <property type="entry name" value="THIOL:DISULFIDE INTERCHANGE PROTEIN DSBC"/>
    <property type="match status" value="1"/>
</dbReference>
<protein>
    <submittedName>
        <fullName evidence="5">DsbA family protein</fullName>
    </submittedName>
</protein>